<keyword evidence="4" id="KW-0732">Signal</keyword>
<dbReference type="PANTHER" id="PTHR10380:SF173">
    <property type="entry name" value="CUTICULAR PROTEIN 47EF, ISOFORM C-RELATED"/>
    <property type="match status" value="1"/>
</dbReference>
<dbReference type="AlphaFoldDB" id="A0A8T0E7H4"/>
<dbReference type="GO" id="GO:0008010">
    <property type="term" value="F:structural constituent of chitin-based larval cuticle"/>
    <property type="evidence" value="ECO:0007669"/>
    <property type="project" value="TreeGrafter"/>
</dbReference>
<evidence type="ECO:0000256" key="4">
    <source>
        <dbReference type="SAM" id="SignalP"/>
    </source>
</evidence>
<dbReference type="InterPro" id="IPR031311">
    <property type="entry name" value="CHIT_BIND_RR_consensus"/>
</dbReference>
<sequence>MEGRMVSKAIVFLLLVATCKAVPVLFNALPEVGASTQYKTEDNHGNYAFGYSEDHTSGGSFRNEAGDSLGNKVGSYGLHDADGRARVVNYVADGAGFRADVHTNEPGVDPTQDSADVTVNKALVVAAAPAVVTHTKAVVAPAVVAPAKAIMPTLLALFVPFALAYAQLPTPTPPPMLHGLGWRDGNFLPLLRPHSSNDLY</sequence>
<evidence type="ECO:0000313" key="5">
    <source>
        <dbReference type="EMBL" id="KAF8767328.1"/>
    </source>
</evidence>
<keyword evidence="6" id="KW-1185">Reference proteome</keyword>
<keyword evidence="2 3" id="KW-0193">Cuticle</keyword>
<dbReference type="PROSITE" id="PS51155">
    <property type="entry name" value="CHIT_BIND_RR_2"/>
    <property type="match status" value="1"/>
</dbReference>
<dbReference type="Pfam" id="PF00379">
    <property type="entry name" value="Chitin_bind_4"/>
    <property type="match status" value="1"/>
</dbReference>
<proteinExistence type="predicted"/>
<dbReference type="Proteomes" id="UP000807504">
    <property type="component" value="Unassembled WGS sequence"/>
</dbReference>
<name>A0A8T0E7H4_ARGBR</name>
<dbReference type="InterPro" id="IPR050468">
    <property type="entry name" value="Cuticle_Struct_Prot"/>
</dbReference>
<accession>A0A8T0E7H4</accession>
<dbReference type="PANTHER" id="PTHR10380">
    <property type="entry name" value="CUTICLE PROTEIN"/>
    <property type="match status" value="1"/>
</dbReference>
<evidence type="ECO:0000256" key="3">
    <source>
        <dbReference type="PROSITE-ProRule" id="PRU00497"/>
    </source>
</evidence>
<evidence type="ECO:0000313" key="6">
    <source>
        <dbReference type="Proteomes" id="UP000807504"/>
    </source>
</evidence>
<reference evidence="5" key="2">
    <citation type="submission" date="2020-06" db="EMBL/GenBank/DDBJ databases">
        <authorList>
            <person name="Sheffer M."/>
        </authorList>
    </citation>
    <scope>NUCLEOTIDE SEQUENCE</scope>
</reference>
<reference evidence="5" key="1">
    <citation type="journal article" date="2020" name="bioRxiv">
        <title>Chromosome-level reference genome of the European wasp spider Argiope bruennichi: a resource for studies on range expansion and evolutionary adaptation.</title>
        <authorList>
            <person name="Sheffer M.M."/>
            <person name="Hoppe A."/>
            <person name="Krehenwinkel H."/>
            <person name="Uhl G."/>
            <person name="Kuss A.W."/>
            <person name="Jensen L."/>
            <person name="Jensen C."/>
            <person name="Gillespie R.G."/>
            <person name="Hoff K.J."/>
            <person name="Prost S."/>
        </authorList>
    </citation>
    <scope>NUCLEOTIDE SEQUENCE</scope>
</reference>
<feature type="chain" id="PRO_5035826488" evidence="4">
    <location>
        <begin position="22"/>
        <end position="200"/>
    </location>
</feature>
<dbReference type="PROSITE" id="PS00233">
    <property type="entry name" value="CHIT_BIND_RR_1"/>
    <property type="match status" value="1"/>
</dbReference>
<gene>
    <name evidence="5" type="ORF">HNY73_020308</name>
</gene>
<evidence type="ECO:0000256" key="1">
    <source>
        <dbReference type="ARBA" id="ARBA00002980"/>
    </source>
</evidence>
<organism evidence="5 6">
    <name type="scientific">Argiope bruennichi</name>
    <name type="common">Wasp spider</name>
    <name type="synonym">Aranea bruennichi</name>
    <dbReference type="NCBI Taxonomy" id="94029"/>
    <lineage>
        <taxon>Eukaryota</taxon>
        <taxon>Metazoa</taxon>
        <taxon>Ecdysozoa</taxon>
        <taxon>Arthropoda</taxon>
        <taxon>Chelicerata</taxon>
        <taxon>Arachnida</taxon>
        <taxon>Araneae</taxon>
        <taxon>Araneomorphae</taxon>
        <taxon>Entelegynae</taxon>
        <taxon>Araneoidea</taxon>
        <taxon>Araneidae</taxon>
        <taxon>Argiope</taxon>
    </lineage>
</organism>
<dbReference type="EMBL" id="JABXBU010002230">
    <property type="protein sequence ID" value="KAF8767328.1"/>
    <property type="molecule type" value="Genomic_DNA"/>
</dbReference>
<dbReference type="GO" id="GO:0062129">
    <property type="term" value="C:chitin-based extracellular matrix"/>
    <property type="evidence" value="ECO:0007669"/>
    <property type="project" value="TreeGrafter"/>
</dbReference>
<protein>
    <submittedName>
        <fullName evidence="5">Cuticle protein 14 isoform a like protein</fullName>
    </submittedName>
</protein>
<comment type="caution">
    <text evidence="5">The sequence shown here is derived from an EMBL/GenBank/DDBJ whole genome shotgun (WGS) entry which is preliminary data.</text>
</comment>
<feature type="signal peptide" evidence="4">
    <location>
        <begin position="1"/>
        <end position="21"/>
    </location>
</feature>
<comment type="function">
    <text evidence="1">Component of the rigid cuticle of the spider.</text>
</comment>
<dbReference type="InterPro" id="IPR000618">
    <property type="entry name" value="Insect_cuticle"/>
</dbReference>
<evidence type="ECO:0000256" key="2">
    <source>
        <dbReference type="ARBA" id="ARBA00022460"/>
    </source>
</evidence>